<reference evidence="2" key="1">
    <citation type="submission" date="2013-10" db="EMBL/GenBank/DDBJ databases">
        <title>Genomic analysis of the causative agents of coccidiosis in chickens.</title>
        <authorList>
            <person name="Reid A.J."/>
            <person name="Blake D."/>
            <person name="Billington K."/>
            <person name="Browne H."/>
            <person name="Dunn M."/>
            <person name="Hung S."/>
            <person name="Kawahara F."/>
            <person name="Miranda-Saavedra D."/>
            <person name="Mourier T."/>
            <person name="Nagra H."/>
            <person name="Otto T.D."/>
            <person name="Rawlings N."/>
            <person name="Sanchez A."/>
            <person name="Sanders M."/>
            <person name="Subramaniam C."/>
            <person name="Tay Y."/>
            <person name="Dear P."/>
            <person name="Doerig C."/>
            <person name="Gruber A."/>
            <person name="Parkinson J."/>
            <person name="Shirley M."/>
            <person name="Wan K.L."/>
            <person name="Berriman M."/>
            <person name="Tomley F."/>
            <person name="Pain A."/>
        </authorList>
    </citation>
    <scope>NUCLEOTIDE SEQUENCE [LARGE SCALE GENOMIC DNA]</scope>
    <source>
        <strain evidence="2">Weybridge</strain>
    </source>
</reference>
<gene>
    <name evidence="2" type="ORF">EMWEY_00053680</name>
</gene>
<dbReference type="AlphaFoldDB" id="U6MB07"/>
<sequence length="458" mass="48403">MDYLLSLEGVGELGTSKQEDTSNIITRDSNGKCSSSSNSNNSSKSTQGSSFSPCNRVYRLLQQIVQPEWHTLADPTSAEWMEDFNRRVAARESLTPAAAVSVSAAAAHASAAEAPASASYGSPAAKGASALAQADTEAASSATPSVGETTEAAAPPPTTAAAAPVSESEVQSIASAFDSFTPREQFLLLSKINNKIDTPWVQALRRLRAVEECETSRPLELNEVLNYARRLAGNVSAPPETSNVVDPVAHNAAFPRYHFLPYPSVEEMQASRLAALAARPYGEICFPPEVTAQLVYVHRKAAFSLIDTPKGRIPIRPLLVPGPFPKTVRVQCRKKEKKPSRITQSCLKLKGAAATAAASQGPTAAIAASRGQHLSDAGKGDRHAATDGQEGFRAANESTKQTEETRPAVAAAAAGQTTGLSQFHGLMLGTARRRPQQRREEEGSSESSSSSSSSDEGD</sequence>
<feature type="compositionally biased region" description="Low complexity" evidence="1">
    <location>
        <begin position="445"/>
        <end position="458"/>
    </location>
</feature>
<organism evidence="2 3">
    <name type="scientific">Eimeria maxima</name>
    <name type="common">Coccidian parasite</name>
    <dbReference type="NCBI Taxonomy" id="5804"/>
    <lineage>
        <taxon>Eukaryota</taxon>
        <taxon>Sar</taxon>
        <taxon>Alveolata</taxon>
        <taxon>Apicomplexa</taxon>
        <taxon>Conoidasida</taxon>
        <taxon>Coccidia</taxon>
        <taxon>Eucoccidiorida</taxon>
        <taxon>Eimeriorina</taxon>
        <taxon>Eimeriidae</taxon>
        <taxon>Eimeria</taxon>
    </lineage>
</organism>
<feature type="compositionally biased region" description="Basic and acidic residues" evidence="1">
    <location>
        <begin position="376"/>
        <end position="385"/>
    </location>
</feature>
<dbReference type="GeneID" id="25339354"/>
<dbReference type="OrthoDB" id="345964at2759"/>
<protein>
    <submittedName>
        <fullName evidence="2">Chromosome II, complete genome, related</fullName>
    </submittedName>
</protein>
<dbReference type="Proteomes" id="UP000030763">
    <property type="component" value="Unassembled WGS sequence"/>
</dbReference>
<dbReference type="EMBL" id="HG719880">
    <property type="protein sequence ID" value="CDJ58850.1"/>
    <property type="molecule type" value="Genomic_DNA"/>
</dbReference>
<feature type="compositionally biased region" description="Polar residues" evidence="1">
    <location>
        <begin position="138"/>
        <end position="147"/>
    </location>
</feature>
<feature type="compositionally biased region" description="Low complexity" evidence="1">
    <location>
        <begin position="31"/>
        <end position="51"/>
    </location>
</feature>
<evidence type="ECO:0000256" key="1">
    <source>
        <dbReference type="SAM" id="MobiDB-lite"/>
    </source>
</evidence>
<feature type="region of interest" description="Disordered" evidence="1">
    <location>
        <begin position="131"/>
        <end position="166"/>
    </location>
</feature>
<accession>U6MB07</accession>
<feature type="region of interest" description="Disordered" evidence="1">
    <location>
        <begin position="364"/>
        <end position="458"/>
    </location>
</feature>
<name>U6MB07_EIMMA</name>
<proteinExistence type="predicted"/>
<dbReference type="OMA" id="PEWHTLA"/>
<keyword evidence="3" id="KW-1185">Reference proteome</keyword>
<dbReference type="RefSeq" id="XP_013335498.1">
    <property type="nucleotide sequence ID" value="XM_013480044.1"/>
</dbReference>
<dbReference type="VEuPathDB" id="ToxoDB:EMWEY_00053680"/>
<feature type="region of interest" description="Disordered" evidence="1">
    <location>
        <begin position="15"/>
        <end position="51"/>
    </location>
</feature>
<evidence type="ECO:0000313" key="2">
    <source>
        <dbReference type="EMBL" id="CDJ58850.1"/>
    </source>
</evidence>
<evidence type="ECO:0000313" key="3">
    <source>
        <dbReference type="Proteomes" id="UP000030763"/>
    </source>
</evidence>
<reference evidence="2" key="2">
    <citation type="submission" date="2013-10" db="EMBL/GenBank/DDBJ databases">
        <authorList>
            <person name="Aslett M."/>
        </authorList>
    </citation>
    <scope>NUCLEOTIDE SEQUENCE [LARGE SCALE GENOMIC DNA]</scope>
    <source>
        <strain evidence="2">Weybridge</strain>
    </source>
</reference>
<feature type="compositionally biased region" description="Low complexity" evidence="1">
    <location>
        <begin position="148"/>
        <end position="166"/>
    </location>
</feature>